<keyword evidence="4" id="KW-0863">Zinc-finger</keyword>
<keyword evidence="11" id="KW-1185">Reference proteome</keyword>
<comment type="caution">
    <text evidence="10">The sequence shown here is derived from an EMBL/GenBank/DDBJ whole genome shotgun (WGS) entry which is preliminary data.</text>
</comment>
<dbReference type="PROSITE" id="PS50157">
    <property type="entry name" value="ZINC_FINGER_C2H2_2"/>
    <property type="match status" value="10"/>
</dbReference>
<dbReference type="InterPro" id="IPR036236">
    <property type="entry name" value="Znf_C2H2_sf"/>
</dbReference>
<dbReference type="GO" id="GO:0008270">
    <property type="term" value="F:zinc ion binding"/>
    <property type="evidence" value="ECO:0007669"/>
    <property type="project" value="UniProtKB-KW"/>
</dbReference>
<accession>A0A7D9HGF0</accession>
<feature type="region of interest" description="Disordered" evidence="9">
    <location>
        <begin position="765"/>
        <end position="847"/>
    </location>
</feature>
<dbReference type="GO" id="GO:0010468">
    <property type="term" value="P:regulation of gene expression"/>
    <property type="evidence" value="ECO:0007669"/>
    <property type="project" value="TreeGrafter"/>
</dbReference>
<feature type="compositionally biased region" description="Polar residues" evidence="9">
    <location>
        <begin position="86"/>
        <end position="97"/>
    </location>
</feature>
<comment type="subcellular location">
    <subcellularLocation>
        <location evidence="1">Nucleus</location>
    </subcellularLocation>
</comment>
<keyword evidence="5" id="KW-0862">Zinc</keyword>
<dbReference type="SMART" id="SM00355">
    <property type="entry name" value="ZnF_C2H2"/>
    <property type="match status" value="10"/>
</dbReference>
<proteinExistence type="predicted"/>
<keyword evidence="7" id="KW-0804">Transcription</keyword>
<dbReference type="SUPFAM" id="SSF57667">
    <property type="entry name" value="beta-beta-alpha zinc fingers"/>
    <property type="match status" value="5"/>
</dbReference>
<evidence type="ECO:0000256" key="7">
    <source>
        <dbReference type="ARBA" id="ARBA00023163"/>
    </source>
</evidence>
<evidence type="ECO:0000256" key="1">
    <source>
        <dbReference type="ARBA" id="ARBA00004123"/>
    </source>
</evidence>
<dbReference type="Pfam" id="PF00096">
    <property type="entry name" value="zf-C2H2"/>
    <property type="match status" value="8"/>
</dbReference>
<evidence type="ECO:0000256" key="6">
    <source>
        <dbReference type="ARBA" id="ARBA00023015"/>
    </source>
</evidence>
<feature type="region of interest" description="Disordered" evidence="9">
    <location>
        <begin position="25"/>
        <end position="47"/>
    </location>
</feature>
<dbReference type="GO" id="GO:0005634">
    <property type="term" value="C:nucleus"/>
    <property type="evidence" value="ECO:0007669"/>
    <property type="project" value="UniProtKB-SubCell"/>
</dbReference>
<reference evidence="10" key="1">
    <citation type="submission" date="2020-04" db="EMBL/GenBank/DDBJ databases">
        <authorList>
            <person name="Alioto T."/>
            <person name="Alioto T."/>
            <person name="Gomez Garrido J."/>
        </authorList>
    </citation>
    <scope>NUCLEOTIDE SEQUENCE</scope>
    <source>
        <strain evidence="10">A484AB</strain>
    </source>
</reference>
<evidence type="ECO:0000256" key="4">
    <source>
        <dbReference type="ARBA" id="ARBA00022771"/>
    </source>
</evidence>
<keyword evidence="6" id="KW-0805">Transcription regulation</keyword>
<dbReference type="InterPro" id="IPR050331">
    <property type="entry name" value="Zinc_finger"/>
</dbReference>
<gene>
    <name evidence="10" type="ORF">PACLA_8A024321</name>
</gene>
<dbReference type="PANTHER" id="PTHR16515:SF57">
    <property type="entry name" value="ZINC FINGER PROTEIN 154-LIKE"/>
    <property type="match status" value="1"/>
</dbReference>
<dbReference type="EMBL" id="CACRXK020000353">
    <property type="protein sequence ID" value="CAB3981107.1"/>
    <property type="molecule type" value="Genomic_DNA"/>
</dbReference>
<dbReference type="InterPro" id="IPR013087">
    <property type="entry name" value="Znf_C2H2_type"/>
</dbReference>
<feature type="compositionally biased region" description="Polar residues" evidence="9">
    <location>
        <begin position="34"/>
        <end position="47"/>
    </location>
</feature>
<keyword evidence="3" id="KW-0677">Repeat</keyword>
<dbReference type="AlphaFoldDB" id="A0A7D9HGF0"/>
<dbReference type="FunFam" id="3.30.160.60:FF:000032">
    <property type="entry name" value="Krueppel-like factor 4"/>
    <property type="match status" value="1"/>
</dbReference>
<evidence type="ECO:0000256" key="8">
    <source>
        <dbReference type="ARBA" id="ARBA00023242"/>
    </source>
</evidence>
<dbReference type="PROSITE" id="PS00028">
    <property type="entry name" value="ZINC_FINGER_C2H2_1"/>
    <property type="match status" value="9"/>
</dbReference>
<dbReference type="Proteomes" id="UP001152795">
    <property type="component" value="Unassembled WGS sequence"/>
</dbReference>
<evidence type="ECO:0000256" key="9">
    <source>
        <dbReference type="SAM" id="MobiDB-lite"/>
    </source>
</evidence>
<evidence type="ECO:0000313" key="11">
    <source>
        <dbReference type="Proteomes" id="UP001152795"/>
    </source>
</evidence>
<sequence length="951" mass="104312">MINTRGSFFRNFGAAIMVSQGRRDFQGLPGSDSGAKNTISLPQSKDNNQSHLFEASNKEDSLQNIPTNDQVLAADKASTNDETSDNRSGLANTQQVSDGRGSPDHVETREVEAIGRSRNVSTQHLQTSGKARNMTSESQMLLSGVQTIPEQLPLILTEGDAEEHESLAIIAGNEQLQGVSTQAVLGNTNSCGSTGMMVFSSTAIAPSGHIIPIGGTNLLVLQGLDVQGQVYQPSTVIVQAAQTQGLKEGAEQASEEKCVMKEYKCPEPGCTKVAPTSSKLKLHMLSHTGERPHKCVIPECDWAFTTAYKLKRHLRGHTGEKPFTCDINGCGKTFTTTYNLKTHQKAHIREQSNVCSHPDCGLSFTTLHRLRVHEKKHVVSHEVHTCTVDGCGKEFKSQGYYNTHVKTHTGERPHACTFEGCGKRFTKASKLTLHVRTHTGERPFVCDEEGCKWAFTSAYKLKRHMRKHSGERPYTCQFSGCGKSFTRASHMRTHQMSHTGQKPYICTYQNCRKGFTAASTLTIHLRKHSGDKPFRCSVEGCDKAYTTAANLRLHQKRHEEKISSQDESMEQEHASDQATSIHYVEIGGVNSVVTSSPNSAPNTPYAVMHTFSGEDFASEDVASLTVVHYSTEETFPPQTPVSDSSHGICFPFNTSDTYATTSHSNVVFTTGTPLPSPGVHYVQASMDVDASESSNPEQVRSQGYVIHKQNSGTEGYIVRERHIVREQNPDTEGYIVREQNSDNEGYIVREQNAGSEGYIVREQTSPSDGYIVHEESSPPGGYIEQSSQTQEYISQAQSSERGKRSEDLTLPTMVVFTSPENEPPTADVTADTDGTDGHGNDGSSESNLGALTLRQRSESTSIGHFAPPSIIFQGEEVKHSEVEPKLSHECSADIHSNIKDPVERNNSTMPGLSLNLSLSDDIDKSPVSPFITDVHDHPLDHESTINLQDLR</sequence>
<evidence type="ECO:0000313" key="10">
    <source>
        <dbReference type="EMBL" id="CAB3981107.1"/>
    </source>
</evidence>
<keyword evidence="2" id="KW-0479">Metal-binding</keyword>
<evidence type="ECO:0000256" key="2">
    <source>
        <dbReference type="ARBA" id="ARBA00022723"/>
    </source>
</evidence>
<dbReference type="OrthoDB" id="6277246at2759"/>
<dbReference type="FunFam" id="3.30.160.60:FF:000125">
    <property type="entry name" value="Putative zinc finger protein 143"/>
    <property type="match status" value="3"/>
</dbReference>
<dbReference type="Gene3D" id="3.30.160.60">
    <property type="entry name" value="Classic Zinc Finger"/>
    <property type="match status" value="9"/>
</dbReference>
<organism evidence="10 11">
    <name type="scientific">Paramuricea clavata</name>
    <name type="common">Red gorgonian</name>
    <name type="synonym">Violescent sea-whip</name>
    <dbReference type="NCBI Taxonomy" id="317549"/>
    <lineage>
        <taxon>Eukaryota</taxon>
        <taxon>Metazoa</taxon>
        <taxon>Cnidaria</taxon>
        <taxon>Anthozoa</taxon>
        <taxon>Octocorallia</taxon>
        <taxon>Malacalcyonacea</taxon>
        <taxon>Plexauridae</taxon>
        <taxon>Paramuricea</taxon>
    </lineage>
</organism>
<feature type="compositionally biased region" description="Polar residues" evidence="9">
    <location>
        <begin position="784"/>
        <end position="799"/>
    </location>
</feature>
<dbReference type="PANTHER" id="PTHR16515">
    <property type="entry name" value="PR DOMAIN ZINC FINGER PROTEIN"/>
    <property type="match status" value="1"/>
</dbReference>
<dbReference type="FunFam" id="3.30.160.60:FF:000257">
    <property type="entry name" value="ZXD family zinc finger C"/>
    <property type="match status" value="1"/>
</dbReference>
<name>A0A7D9HGF0_PARCT</name>
<dbReference type="FunFam" id="3.30.160.60:FF:000072">
    <property type="entry name" value="zinc finger protein 143 isoform X1"/>
    <property type="match status" value="3"/>
</dbReference>
<evidence type="ECO:0000256" key="3">
    <source>
        <dbReference type="ARBA" id="ARBA00022737"/>
    </source>
</evidence>
<protein>
    <submittedName>
        <fullName evidence="10">Zinc finger X-linked ZXDB</fullName>
    </submittedName>
</protein>
<feature type="region of interest" description="Disordered" evidence="9">
    <location>
        <begin position="75"/>
        <end position="107"/>
    </location>
</feature>
<keyword evidence="8" id="KW-0539">Nucleus</keyword>
<evidence type="ECO:0000256" key="5">
    <source>
        <dbReference type="ARBA" id="ARBA00022833"/>
    </source>
</evidence>